<protein>
    <submittedName>
        <fullName evidence="1">Uncharacterized protein</fullName>
    </submittedName>
</protein>
<evidence type="ECO:0000313" key="1">
    <source>
        <dbReference type="EMBL" id="KAI4341984.1"/>
    </source>
</evidence>
<dbReference type="EMBL" id="CM042886">
    <property type="protein sequence ID" value="KAI4341984.1"/>
    <property type="molecule type" value="Genomic_DNA"/>
</dbReference>
<reference evidence="2" key="1">
    <citation type="journal article" date="2023" name="Front. Plant Sci.">
        <title>Chromosomal-level genome assembly of Melastoma candidum provides insights into trichome evolution.</title>
        <authorList>
            <person name="Zhong Y."/>
            <person name="Wu W."/>
            <person name="Sun C."/>
            <person name="Zou P."/>
            <person name="Liu Y."/>
            <person name="Dai S."/>
            <person name="Zhou R."/>
        </authorList>
    </citation>
    <scope>NUCLEOTIDE SEQUENCE [LARGE SCALE GENOMIC DNA]</scope>
</reference>
<accession>A0ACB9NZ32</accession>
<comment type="caution">
    <text evidence="1">The sequence shown here is derived from an EMBL/GenBank/DDBJ whole genome shotgun (WGS) entry which is preliminary data.</text>
</comment>
<sequence>MTCRRRSNDSGPDLELKLEVRGPFPEGEVEGSSPSPPSSCVSSELEVDGLEFHDLGKQADAKLMVLAGCQRCLMYVMLSSDRLQCPKCKSTAVLLVDLTKDHSVKGAAGSRVSQGY</sequence>
<dbReference type="Proteomes" id="UP001057402">
    <property type="component" value="Chromosome 7"/>
</dbReference>
<proteinExistence type="predicted"/>
<organism evidence="1 2">
    <name type="scientific">Melastoma candidum</name>
    <dbReference type="NCBI Taxonomy" id="119954"/>
    <lineage>
        <taxon>Eukaryota</taxon>
        <taxon>Viridiplantae</taxon>
        <taxon>Streptophyta</taxon>
        <taxon>Embryophyta</taxon>
        <taxon>Tracheophyta</taxon>
        <taxon>Spermatophyta</taxon>
        <taxon>Magnoliopsida</taxon>
        <taxon>eudicotyledons</taxon>
        <taxon>Gunneridae</taxon>
        <taxon>Pentapetalae</taxon>
        <taxon>rosids</taxon>
        <taxon>malvids</taxon>
        <taxon>Myrtales</taxon>
        <taxon>Melastomataceae</taxon>
        <taxon>Melastomatoideae</taxon>
        <taxon>Melastomateae</taxon>
        <taxon>Melastoma</taxon>
    </lineage>
</organism>
<gene>
    <name evidence="1" type="ORF">MLD38_026649</name>
</gene>
<name>A0ACB9NZ32_9MYRT</name>
<evidence type="ECO:0000313" key="2">
    <source>
        <dbReference type="Proteomes" id="UP001057402"/>
    </source>
</evidence>
<keyword evidence="2" id="KW-1185">Reference proteome</keyword>